<evidence type="ECO:0000256" key="5">
    <source>
        <dbReference type="ARBA" id="ARBA00011245"/>
    </source>
</evidence>
<dbReference type="CDD" id="cd09019">
    <property type="entry name" value="galactose_mutarotase_like"/>
    <property type="match status" value="1"/>
</dbReference>
<dbReference type="Proteomes" id="UP000324575">
    <property type="component" value="Unassembled WGS sequence"/>
</dbReference>
<sequence length="305" mass="34181">MKIIRLTNRSGAYVELLDLGATLVSWYVPNKEGQLENIILTYPNREDYIANPYYLGSTVGRFANRITNAQFTLDGTAYHLDKNDGENTNHGGLSGFHNRLFEYEIKDKSVVFKYESPDGEGGFPGNLRFSVTYTFSDANELEIEYKVVSDKDTVFNPTNHAYFNLSGKGGTICDHELKVYADNYVVTDEAFLPTGEIRPVSDAAFDFCNLKGYNSYFISHSNHRVKHLATLSEATLGRRLEVYSILPGIQVYTGDYLSQPFLPCAGIALEAQGYPDAPNHKHFPPCVLEAGKEATFCIQYRLIST</sequence>
<dbReference type="InterPro" id="IPR014718">
    <property type="entry name" value="GH-type_carb-bd"/>
</dbReference>
<evidence type="ECO:0000256" key="2">
    <source>
        <dbReference type="ARBA" id="ARBA00001913"/>
    </source>
</evidence>
<dbReference type="Pfam" id="PF01263">
    <property type="entry name" value="Aldose_epim"/>
    <property type="match status" value="1"/>
</dbReference>
<keyword evidence="8" id="KW-0106">Calcium</keyword>
<dbReference type="PROSITE" id="PS00545">
    <property type="entry name" value="ALDOSE_1_EPIMERASE"/>
    <property type="match status" value="1"/>
</dbReference>
<comment type="caution">
    <text evidence="15">The sequence shown here is derived from an EMBL/GenBank/DDBJ whole genome shotgun (WGS) entry which is preliminary data.</text>
</comment>
<evidence type="ECO:0000313" key="15">
    <source>
        <dbReference type="EMBL" id="KAA6302303.1"/>
    </source>
</evidence>
<dbReference type="InterPro" id="IPR011013">
    <property type="entry name" value="Gal_mutarotase_sf_dom"/>
</dbReference>
<feature type="active site" description="Proton donor" evidence="13">
    <location>
        <position position="160"/>
    </location>
</feature>
<comment type="similarity">
    <text evidence="4">Belongs to the aldose epimerase family.</text>
</comment>
<organism evidence="15 16">
    <name type="scientific">Candidatus Ordinivivax streblomastigis</name>
    <dbReference type="NCBI Taxonomy" id="2540710"/>
    <lineage>
        <taxon>Bacteria</taxon>
        <taxon>Pseudomonadati</taxon>
        <taxon>Bacteroidota</taxon>
        <taxon>Bacteroidia</taxon>
        <taxon>Bacteroidales</taxon>
        <taxon>Candidatus Ordinivivax</taxon>
    </lineage>
</organism>
<dbReference type="PANTHER" id="PTHR10091">
    <property type="entry name" value="ALDOSE-1-EPIMERASE"/>
    <property type="match status" value="1"/>
</dbReference>
<dbReference type="InterPro" id="IPR047215">
    <property type="entry name" value="Galactose_mutarotase-like"/>
</dbReference>
<evidence type="ECO:0000256" key="14">
    <source>
        <dbReference type="PIRSR" id="PIRSR005096-3"/>
    </source>
</evidence>
<dbReference type="AlphaFoldDB" id="A0A5M8P1J4"/>
<comment type="pathway">
    <text evidence="3">Carbohydrate metabolism; hexose metabolism.</text>
</comment>
<dbReference type="PIRSF" id="PIRSF005096">
    <property type="entry name" value="GALM"/>
    <property type="match status" value="1"/>
</dbReference>
<dbReference type="EMBL" id="SNRX01000008">
    <property type="protein sequence ID" value="KAA6302303.1"/>
    <property type="molecule type" value="Genomic_DNA"/>
</dbReference>
<dbReference type="GO" id="GO:0004034">
    <property type="term" value="F:aldose 1-epimerase activity"/>
    <property type="evidence" value="ECO:0007669"/>
    <property type="project" value="UniProtKB-EC"/>
</dbReference>
<comment type="catalytic activity">
    <reaction evidence="1">
        <text>alpha-D-glucose = beta-D-glucose</text>
        <dbReference type="Rhea" id="RHEA:10264"/>
        <dbReference type="ChEBI" id="CHEBI:15903"/>
        <dbReference type="ChEBI" id="CHEBI:17925"/>
        <dbReference type="EC" id="5.1.3.3"/>
    </reaction>
</comment>
<dbReference type="Gene3D" id="2.70.98.10">
    <property type="match status" value="1"/>
</dbReference>
<evidence type="ECO:0000313" key="16">
    <source>
        <dbReference type="Proteomes" id="UP000324575"/>
    </source>
</evidence>
<proteinExistence type="inferred from homology"/>
<evidence type="ECO:0000256" key="12">
    <source>
        <dbReference type="ARBA" id="ARBA00033373"/>
    </source>
</evidence>
<comment type="subunit">
    <text evidence="5">Monomer.</text>
</comment>
<feature type="binding site" evidence="14">
    <location>
        <begin position="64"/>
        <end position="65"/>
    </location>
    <ligand>
        <name>beta-D-galactose</name>
        <dbReference type="ChEBI" id="CHEBI:27667"/>
    </ligand>
</feature>
<evidence type="ECO:0000256" key="3">
    <source>
        <dbReference type="ARBA" id="ARBA00005028"/>
    </source>
</evidence>
<evidence type="ECO:0000256" key="4">
    <source>
        <dbReference type="ARBA" id="ARBA00006206"/>
    </source>
</evidence>
<evidence type="ECO:0000256" key="1">
    <source>
        <dbReference type="ARBA" id="ARBA00001614"/>
    </source>
</evidence>
<evidence type="ECO:0000256" key="11">
    <source>
        <dbReference type="ARBA" id="ARBA00032300"/>
    </source>
</evidence>
<dbReference type="InterPro" id="IPR008183">
    <property type="entry name" value="Aldose_1/G6P_1-epimerase"/>
</dbReference>
<evidence type="ECO:0000256" key="7">
    <source>
        <dbReference type="ARBA" id="ARBA00014165"/>
    </source>
</evidence>
<protein>
    <recommendedName>
        <fullName evidence="7">Aldose 1-epimerase</fullName>
        <ecNumber evidence="6">5.1.3.3</ecNumber>
    </recommendedName>
    <alternativeName>
        <fullName evidence="12">Galactose mutarotase</fullName>
    </alternativeName>
    <alternativeName>
        <fullName evidence="11">Type-1 mutarotase</fullName>
    </alternativeName>
</protein>
<evidence type="ECO:0000256" key="8">
    <source>
        <dbReference type="ARBA" id="ARBA00022837"/>
    </source>
</evidence>
<gene>
    <name evidence="15" type="ORF">EZS26_001416</name>
</gene>
<dbReference type="GO" id="GO:0033499">
    <property type="term" value="P:galactose catabolic process via UDP-galactose, Leloir pathway"/>
    <property type="evidence" value="ECO:0007669"/>
    <property type="project" value="TreeGrafter"/>
</dbReference>
<dbReference type="UniPathway" id="UPA00242"/>
<evidence type="ECO:0000256" key="6">
    <source>
        <dbReference type="ARBA" id="ARBA00013185"/>
    </source>
</evidence>
<dbReference type="PANTHER" id="PTHR10091:SF0">
    <property type="entry name" value="GALACTOSE MUTAROTASE"/>
    <property type="match status" value="1"/>
</dbReference>
<dbReference type="SUPFAM" id="SSF74650">
    <property type="entry name" value="Galactose mutarotase-like"/>
    <property type="match status" value="1"/>
</dbReference>
<dbReference type="GO" id="GO:0005737">
    <property type="term" value="C:cytoplasm"/>
    <property type="evidence" value="ECO:0007669"/>
    <property type="project" value="TreeGrafter"/>
</dbReference>
<dbReference type="NCBIfam" id="NF008277">
    <property type="entry name" value="PRK11055.1"/>
    <property type="match status" value="1"/>
</dbReference>
<comment type="cofactor">
    <cofactor evidence="2">
        <name>Ca(2+)</name>
        <dbReference type="ChEBI" id="CHEBI:29108"/>
    </cofactor>
</comment>
<keyword evidence="9 15" id="KW-0413">Isomerase</keyword>
<evidence type="ECO:0000256" key="9">
    <source>
        <dbReference type="ARBA" id="ARBA00023235"/>
    </source>
</evidence>
<dbReference type="EC" id="5.1.3.3" evidence="6"/>
<evidence type="ECO:0000256" key="10">
    <source>
        <dbReference type="ARBA" id="ARBA00023277"/>
    </source>
</evidence>
<accession>A0A5M8P1J4</accession>
<dbReference type="InterPro" id="IPR015443">
    <property type="entry name" value="Aldose_1-epimerase"/>
</dbReference>
<keyword evidence="10" id="KW-0119">Carbohydrate metabolism</keyword>
<name>A0A5M8P1J4_9BACT</name>
<dbReference type="GO" id="GO:0006006">
    <property type="term" value="P:glucose metabolic process"/>
    <property type="evidence" value="ECO:0007669"/>
    <property type="project" value="TreeGrafter"/>
</dbReference>
<dbReference type="InterPro" id="IPR018052">
    <property type="entry name" value="Ald1_epimerase_CS"/>
</dbReference>
<feature type="active site" description="Proton acceptor" evidence="13">
    <location>
        <position position="270"/>
    </location>
</feature>
<reference evidence="15 16" key="1">
    <citation type="submission" date="2019-03" db="EMBL/GenBank/DDBJ databases">
        <title>Single cell metagenomics reveals metabolic interactions within the superorganism composed of flagellate Streblomastix strix and complex community of Bacteroidetes bacteria on its surface.</title>
        <authorList>
            <person name="Treitli S.C."/>
            <person name="Kolisko M."/>
            <person name="Husnik F."/>
            <person name="Keeling P."/>
            <person name="Hampl V."/>
        </authorList>
    </citation>
    <scope>NUCLEOTIDE SEQUENCE [LARGE SCALE GENOMIC DNA]</scope>
    <source>
        <strain evidence="15">St1</strain>
    </source>
</reference>
<feature type="binding site" evidence="14">
    <location>
        <begin position="160"/>
        <end position="162"/>
    </location>
    <ligand>
        <name>beta-D-galactose</name>
        <dbReference type="ChEBI" id="CHEBI:27667"/>
    </ligand>
</feature>
<dbReference type="GO" id="GO:0030246">
    <property type="term" value="F:carbohydrate binding"/>
    <property type="evidence" value="ECO:0007669"/>
    <property type="project" value="InterPro"/>
</dbReference>
<evidence type="ECO:0000256" key="13">
    <source>
        <dbReference type="PIRSR" id="PIRSR005096-1"/>
    </source>
</evidence>